<dbReference type="STRING" id="1447875.A0A2B7XY65"/>
<keyword evidence="3" id="KW-1185">Reference proteome</keyword>
<gene>
    <name evidence="2" type="ORF">AJ79_03696</name>
</gene>
<reference evidence="2 3" key="1">
    <citation type="submission" date="2017-10" db="EMBL/GenBank/DDBJ databases">
        <title>Comparative genomics in systemic dimorphic fungi from Ajellomycetaceae.</title>
        <authorList>
            <person name="Munoz J.F."/>
            <person name="Mcewen J.G."/>
            <person name="Clay O.K."/>
            <person name="Cuomo C.A."/>
        </authorList>
    </citation>
    <scope>NUCLEOTIDE SEQUENCE [LARGE SCALE GENOMIC DNA]</scope>
    <source>
        <strain evidence="2 3">UAMH5409</strain>
    </source>
</reference>
<dbReference type="InterPro" id="IPR001810">
    <property type="entry name" value="F-box_dom"/>
</dbReference>
<dbReference type="AlphaFoldDB" id="A0A2B7XY65"/>
<accession>A0A2B7XY65</accession>
<dbReference type="Proteomes" id="UP000223968">
    <property type="component" value="Unassembled WGS sequence"/>
</dbReference>
<name>A0A2B7XY65_9EURO</name>
<sequence>MFETPSPSPSPSQTTPSPFTTLPTDLLLEIAAYLKPLPKLCLALTCKSLLHKLDGSKTLRQSRKFRALIDDLNPCCCPAPDTVLGTHRWRLLRRLEDERWKCCSGCLKLHPVEEFAREELEKGADERKCVFGKGVGVVALCPCKTMTVREKGRMIRELAATSAEAEKAEGHCWHECSYTYDSAKVSVKITPRLELGELVLDFRYYIEGKILPGNLRLVRRTACPHSSLYVLLRKDRQARNESCDSGAQRCGVCQTVTTDIFWIIDEGTGYTQVSFRTERSLGRDTVLADKKWDLQSYFPFKKVVRLSEGVYCPWKQ</sequence>
<dbReference type="EMBL" id="PDNB01000046">
    <property type="protein sequence ID" value="PGH13417.1"/>
    <property type="molecule type" value="Genomic_DNA"/>
</dbReference>
<feature type="domain" description="F-box" evidence="1">
    <location>
        <begin position="21"/>
        <end position="53"/>
    </location>
</feature>
<dbReference type="SUPFAM" id="SSF81383">
    <property type="entry name" value="F-box domain"/>
    <property type="match status" value="1"/>
</dbReference>
<dbReference type="Pfam" id="PF00646">
    <property type="entry name" value="F-box"/>
    <property type="match status" value="1"/>
</dbReference>
<dbReference type="OrthoDB" id="4454461at2759"/>
<proteinExistence type="predicted"/>
<protein>
    <recommendedName>
        <fullName evidence="1">F-box domain-containing protein</fullName>
    </recommendedName>
</protein>
<comment type="caution">
    <text evidence="2">The sequence shown here is derived from an EMBL/GenBank/DDBJ whole genome shotgun (WGS) entry which is preliminary data.</text>
</comment>
<evidence type="ECO:0000259" key="1">
    <source>
        <dbReference type="Pfam" id="PF00646"/>
    </source>
</evidence>
<evidence type="ECO:0000313" key="3">
    <source>
        <dbReference type="Proteomes" id="UP000223968"/>
    </source>
</evidence>
<dbReference type="InterPro" id="IPR036047">
    <property type="entry name" value="F-box-like_dom_sf"/>
</dbReference>
<evidence type="ECO:0000313" key="2">
    <source>
        <dbReference type="EMBL" id="PGH13417.1"/>
    </source>
</evidence>
<organism evidence="2 3">
    <name type="scientific">Helicocarpus griseus UAMH5409</name>
    <dbReference type="NCBI Taxonomy" id="1447875"/>
    <lineage>
        <taxon>Eukaryota</taxon>
        <taxon>Fungi</taxon>
        <taxon>Dikarya</taxon>
        <taxon>Ascomycota</taxon>
        <taxon>Pezizomycotina</taxon>
        <taxon>Eurotiomycetes</taxon>
        <taxon>Eurotiomycetidae</taxon>
        <taxon>Onygenales</taxon>
        <taxon>Ajellomycetaceae</taxon>
        <taxon>Helicocarpus</taxon>
    </lineage>
</organism>